<protein>
    <recommendedName>
        <fullName evidence="3">F-box domain-containing protein</fullName>
    </recommendedName>
</protein>
<accession>A0A0P9FCF1</accession>
<keyword evidence="2" id="KW-1185">Reference proteome</keyword>
<dbReference type="AlphaFoldDB" id="A0A0P9FCF1"/>
<organism evidence="1 2">
    <name type="scientific">Rhodotorula graminis (strain WP1)</name>
    <dbReference type="NCBI Taxonomy" id="578459"/>
    <lineage>
        <taxon>Eukaryota</taxon>
        <taxon>Fungi</taxon>
        <taxon>Dikarya</taxon>
        <taxon>Basidiomycota</taxon>
        <taxon>Pucciniomycotina</taxon>
        <taxon>Microbotryomycetes</taxon>
        <taxon>Sporidiobolales</taxon>
        <taxon>Sporidiobolaceae</taxon>
        <taxon>Rhodotorula</taxon>
    </lineage>
</organism>
<evidence type="ECO:0000313" key="1">
    <source>
        <dbReference type="EMBL" id="KPV73374.1"/>
    </source>
</evidence>
<dbReference type="EMBL" id="KQ474083">
    <property type="protein sequence ID" value="KPV73374.1"/>
    <property type="molecule type" value="Genomic_DNA"/>
</dbReference>
<dbReference type="OMA" id="LECHFAV"/>
<dbReference type="GeneID" id="28978128"/>
<reference evidence="1 2" key="1">
    <citation type="journal article" date="2015" name="Front. Microbiol.">
        <title>Genome sequence of the plant growth promoting endophytic yeast Rhodotorula graminis WP1.</title>
        <authorList>
            <person name="Firrincieli A."/>
            <person name="Otillar R."/>
            <person name="Salamov A."/>
            <person name="Schmutz J."/>
            <person name="Khan Z."/>
            <person name="Redman R.S."/>
            <person name="Fleck N.D."/>
            <person name="Lindquist E."/>
            <person name="Grigoriev I.V."/>
            <person name="Doty S.L."/>
        </authorList>
    </citation>
    <scope>NUCLEOTIDE SEQUENCE [LARGE SCALE GENOMIC DNA]</scope>
    <source>
        <strain evidence="1 2">WP1</strain>
    </source>
</reference>
<dbReference type="Proteomes" id="UP000053890">
    <property type="component" value="Unassembled WGS sequence"/>
</dbReference>
<dbReference type="Gene3D" id="3.80.10.10">
    <property type="entry name" value="Ribonuclease Inhibitor"/>
    <property type="match status" value="1"/>
</dbReference>
<dbReference type="InterPro" id="IPR032675">
    <property type="entry name" value="LRR_dom_sf"/>
</dbReference>
<sequence>MAPTTIRDLPFELVELILEFASSDYDLDSAKAASARSLYLRTCATISRQWRSPAQAVLWARIRIHSPAVAKKVLGSPVLGLYGTRYLDLAGVHAGHDGLSGTTAARVLAKIRGVRWLRLGDFGRLSARVLQSDNLAGLRTLHLATSFPDKPATIAALHFPFHLRSLTLFNRSYGATLLPTLLTASRHTLTSLTLLTGATSPSYPSLARAFPSIAPSLVRLSLQHRPSPALVDHFALLGNLEHLECHFAVDLASVLDALPAHARLRTLELELDYNLADVAALLVARLVAPSPSPSPSSLSPSQGAPPAGPLAHLARLRIPRAPRPAEFREFGGALLLDVCRERGIEVEVSETVAWRTRLFAD</sequence>
<name>A0A0P9FCF1_RHOGW</name>
<evidence type="ECO:0008006" key="3">
    <source>
        <dbReference type="Google" id="ProtNLM"/>
    </source>
</evidence>
<evidence type="ECO:0000313" key="2">
    <source>
        <dbReference type="Proteomes" id="UP000053890"/>
    </source>
</evidence>
<dbReference type="SUPFAM" id="SSF52047">
    <property type="entry name" value="RNI-like"/>
    <property type="match status" value="1"/>
</dbReference>
<proteinExistence type="predicted"/>
<dbReference type="OrthoDB" id="2527139at2759"/>
<dbReference type="RefSeq" id="XP_018269423.1">
    <property type="nucleotide sequence ID" value="XM_018417680.1"/>
</dbReference>
<gene>
    <name evidence="1" type="ORF">RHOBADRAFT_55126</name>
</gene>